<evidence type="ECO:0000313" key="2">
    <source>
        <dbReference type="Proteomes" id="UP001234989"/>
    </source>
</evidence>
<organism evidence="1 2">
    <name type="scientific">Solanum verrucosum</name>
    <dbReference type="NCBI Taxonomy" id="315347"/>
    <lineage>
        <taxon>Eukaryota</taxon>
        <taxon>Viridiplantae</taxon>
        <taxon>Streptophyta</taxon>
        <taxon>Embryophyta</taxon>
        <taxon>Tracheophyta</taxon>
        <taxon>Spermatophyta</taxon>
        <taxon>Magnoliopsida</taxon>
        <taxon>eudicotyledons</taxon>
        <taxon>Gunneridae</taxon>
        <taxon>Pentapetalae</taxon>
        <taxon>asterids</taxon>
        <taxon>lamiids</taxon>
        <taxon>Solanales</taxon>
        <taxon>Solanaceae</taxon>
        <taxon>Solanoideae</taxon>
        <taxon>Solaneae</taxon>
        <taxon>Solanum</taxon>
    </lineage>
</organism>
<dbReference type="EMBL" id="CP133616">
    <property type="protein sequence ID" value="WMV28185.1"/>
    <property type="molecule type" value="Genomic_DNA"/>
</dbReference>
<feature type="non-terminal residue" evidence="1">
    <location>
        <position position="1"/>
    </location>
</feature>
<keyword evidence="2" id="KW-1185">Reference proteome</keyword>
<protein>
    <submittedName>
        <fullName evidence="1">Uncharacterized protein</fullName>
    </submittedName>
</protein>
<accession>A0AAF0QW45</accession>
<proteinExistence type="predicted"/>
<sequence>VQFESTFFISRNRKIGVLHSLRFVASQSFIKFIFGNC</sequence>
<dbReference type="AlphaFoldDB" id="A0AAF0QW45"/>
<dbReference type="Proteomes" id="UP001234989">
    <property type="component" value="Chromosome 5"/>
</dbReference>
<reference evidence="1" key="1">
    <citation type="submission" date="2023-08" db="EMBL/GenBank/DDBJ databases">
        <title>A de novo genome assembly of Solanum verrucosum Schlechtendal, a Mexican diploid species geographically isolated from the other diploid A-genome species in potato relatives.</title>
        <authorList>
            <person name="Hosaka K."/>
        </authorList>
    </citation>
    <scope>NUCLEOTIDE SEQUENCE</scope>
    <source>
        <tissue evidence="1">Young leaves</tissue>
    </source>
</reference>
<gene>
    <name evidence="1" type="ORF">MTR67_021570</name>
</gene>
<evidence type="ECO:0000313" key="1">
    <source>
        <dbReference type="EMBL" id="WMV28185.1"/>
    </source>
</evidence>
<name>A0AAF0QW45_SOLVR</name>